<keyword evidence="3" id="KW-1185">Reference proteome</keyword>
<sequence length="71" mass="8288">MMRMMEQYANNLERLVQERTGMLEEANLRSKRAENGKIGSSKNVQFRNRPFQQRIARLPESEITSGRSGLF</sequence>
<organism evidence="2 3">
    <name type="scientific">Ancylostoma duodenale</name>
    <dbReference type="NCBI Taxonomy" id="51022"/>
    <lineage>
        <taxon>Eukaryota</taxon>
        <taxon>Metazoa</taxon>
        <taxon>Ecdysozoa</taxon>
        <taxon>Nematoda</taxon>
        <taxon>Chromadorea</taxon>
        <taxon>Rhabditida</taxon>
        <taxon>Rhabditina</taxon>
        <taxon>Rhabditomorpha</taxon>
        <taxon>Strongyloidea</taxon>
        <taxon>Ancylostomatidae</taxon>
        <taxon>Ancylostomatinae</taxon>
        <taxon>Ancylostoma</taxon>
    </lineage>
</organism>
<evidence type="ECO:0000313" key="2">
    <source>
        <dbReference type="EMBL" id="KIH66555.1"/>
    </source>
</evidence>
<reference evidence="2 3" key="1">
    <citation type="submission" date="2013-12" db="EMBL/GenBank/DDBJ databases">
        <title>Draft genome of the parsitic nematode Ancylostoma duodenale.</title>
        <authorList>
            <person name="Mitreva M."/>
        </authorList>
    </citation>
    <scope>NUCLEOTIDE SEQUENCE [LARGE SCALE GENOMIC DNA]</scope>
    <source>
        <strain evidence="2 3">Zhejiang</strain>
    </source>
</reference>
<gene>
    <name evidence="2" type="ORF">ANCDUO_03119</name>
</gene>
<proteinExistence type="predicted"/>
<dbReference type="Proteomes" id="UP000054047">
    <property type="component" value="Unassembled WGS sequence"/>
</dbReference>
<feature type="compositionally biased region" description="Polar residues" evidence="1">
    <location>
        <begin position="62"/>
        <end position="71"/>
    </location>
</feature>
<feature type="region of interest" description="Disordered" evidence="1">
    <location>
        <begin position="27"/>
        <end position="71"/>
    </location>
</feature>
<evidence type="ECO:0000313" key="3">
    <source>
        <dbReference type="Proteomes" id="UP000054047"/>
    </source>
</evidence>
<dbReference type="EMBL" id="KN727074">
    <property type="protein sequence ID" value="KIH66555.1"/>
    <property type="molecule type" value="Genomic_DNA"/>
</dbReference>
<evidence type="ECO:0000256" key="1">
    <source>
        <dbReference type="SAM" id="MobiDB-lite"/>
    </source>
</evidence>
<dbReference type="AlphaFoldDB" id="A0A0C2GYH5"/>
<name>A0A0C2GYH5_9BILA</name>
<accession>A0A0C2GYH5</accession>
<protein>
    <submittedName>
        <fullName evidence="2">Uncharacterized protein</fullName>
    </submittedName>
</protein>